<reference evidence="2 3" key="1">
    <citation type="submission" date="2014-06" db="EMBL/GenBank/DDBJ databases">
        <title>Evolutionary Origins and Diversification of the Mycorrhizal Mutualists.</title>
        <authorList>
            <consortium name="DOE Joint Genome Institute"/>
            <consortium name="Mycorrhizal Genomics Consortium"/>
            <person name="Kohler A."/>
            <person name="Kuo A."/>
            <person name="Nagy L.G."/>
            <person name="Floudas D."/>
            <person name="Copeland A."/>
            <person name="Barry K.W."/>
            <person name="Cichocki N."/>
            <person name="Veneault-Fourrey C."/>
            <person name="LaButti K."/>
            <person name="Lindquist E.A."/>
            <person name="Lipzen A."/>
            <person name="Lundell T."/>
            <person name="Morin E."/>
            <person name="Murat C."/>
            <person name="Riley R."/>
            <person name="Ohm R."/>
            <person name="Sun H."/>
            <person name="Tunlid A."/>
            <person name="Henrissat B."/>
            <person name="Grigoriev I.V."/>
            <person name="Hibbett D.S."/>
            <person name="Martin F."/>
        </authorList>
    </citation>
    <scope>NUCLEOTIDE SEQUENCE [LARGE SCALE GENOMIC DNA]</scope>
    <source>
        <strain evidence="2 3">SS14</strain>
    </source>
</reference>
<evidence type="ECO:0000313" key="3">
    <source>
        <dbReference type="Proteomes" id="UP000054279"/>
    </source>
</evidence>
<protein>
    <submittedName>
        <fullName evidence="2">Uncharacterized protein</fullName>
    </submittedName>
</protein>
<feature type="compositionally biased region" description="Basic and acidic residues" evidence="1">
    <location>
        <begin position="89"/>
        <end position="103"/>
    </location>
</feature>
<dbReference type="AlphaFoldDB" id="A0A0C9UCZ9"/>
<feature type="compositionally biased region" description="Acidic residues" evidence="1">
    <location>
        <begin position="111"/>
        <end position="121"/>
    </location>
</feature>
<keyword evidence="3" id="KW-1185">Reference proteome</keyword>
<feature type="region of interest" description="Disordered" evidence="1">
    <location>
        <begin position="64"/>
        <end position="121"/>
    </location>
</feature>
<evidence type="ECO:0000313" key="2">
    <source>
        <dbReference type="EMBL" id="KIJ32599.1"/>
    </source>
</evidence>
<accession>A0A0C9UCZ9</accession>
<sequence>MEADGKVLALLDMKSRGVEILPALEKRMMANHGTIVASYTTHMEHIFTWMNLIQKQMAWTKNELPDSSLGFDVPEAGPSSRAEGAGNKRKAEESGDRTEESDKKKRRMVDTEEEDSTMLKL</sequence>
<dbReference type="HOGENOM" id="CLU_2039536_0_0_1"/>
<dbReference type="EMBL" id="KN837225">
    <property type="protein sequence ID" value="KIJ32599.1"/>
    <property type="molecule type" value="Genomic_DNA"/>
</dbReference>
<dbReference type="Proteomes" id="UP000054279">
    <property type="component" value="Unassembled WGS sequence"/>
</dbReference>
<name>A0A0C9UCZ9_SPHS4</name>
<organism evidence="2 3">
    <name type="scientific">Sphaerobolus stellatus (strain SS14)</name>
    <dbReference type="NCBI Taxonomy" id="990650"/>
    <lineage>
        <taxon>Eukaryota</taxon>
        <taxon>Fungi</taxon>
        <taxon>Dikarya</taxon>
        <taxon>Basidiomycota</taxon>
        <taxon>Agaricomycotina</taxon>
        <taxon>Agaricomycetes</taxon>
        <taxon>Phallomycetidae</taxon>
        <taxon>Geastrales</taxon>
        <taxon>Sphaerobolaceae</taxon>
        <taxon>Sphaerobolus</taxon>
    </lineage>
</organism>
<evidence type="ECO:0000256" key="1">
    <source>
        <dbReference type="SAM" id="MobiDB-lite"/>
    </source>
</evidence>
<proteinExistence type="predicted"/>
<gene>
    <name evidence="2" type="ORF">M422DRAFT_265625</name>
</gene>